<keyword evidence="2" id="KW-0805">Transcription regulation</keyword>
<evidence type="ECO:0000313" key="9">
    <source>
        <dbReference type="Proteomes" id="UP001164693"/>
    </source>
</evidence>
<keyword evidence="3" id="KW-0731">Sigma factor</keyword>
<dbReference type="InterPro" id="IPR013249">
    <property type="entry name" value="RNA_pol_sigma70_r4_t2"/>
</dbReference>
<evidence type="ECO:0000256" key="5">
    <source>
        <dbReference type="ARBA" id="ARBA00023163"/>
    </source>
</evidence>
<dbReference type="Pfam" id="PF04542">
    <property type="entry name" value="Sigma70_r2"/>
    <property type="match status" value="1"/>
</dbReference>
<accession>A0ABY7JWA0</accession>
<gene>
    <name evidence="8" type="ORF">M6B22_19010</name>
</gene>
<dbReference type="Gene3D" id="1.10.10.10">
    <property type="entry name" value="Winged helix-like DNA-binding domain superfamily/Winged helix DNA-binding domain"/>
    <property type="match status" value="1"/>
</dbReference>
<dbReference type="InterPro" id="IPR039425">
    <property type="entry name" value="RNA_pol_sigma-70-like"/>
</dbReference>
<name>A0ABY7JWA0_9ACTN</name>
<feature type="domain" description="RNA polymerase sigma factor 70 region 4 type 2" evidence="7">
    <location>
        <begin position="96"/>
        <end position="149"/>
    </location>
</feature>
<dbReference type="EMBL" id="CP097463">
    <property type="protein sequence ID" value="WAX56598.1"/>
    <property type="molecule type" value="Genomic_DNA"/>
</dbReference>
<comment type="similarity">
    <text evidence="1">Belongs to the sigma-70 factor family. ECF subfamily.</text>
</comment>
<dbReference type="CDD" id="cd06171">
    <property type="entry name" value="Sigma70_r4"/>
    <property type="match status" value="1"/>
</dbReference>
<keyword evidence="4" id="KW-0238">DNA-binding</keyword>
<evidence type="ECO:0000259" key="7">
    <source>
        <dbReference type="Pfam" id="PF08281"/>
    </source>
</evidence>
<evidence type="ECO:0000313" key="8">
    <source>
        <dbReference type="EMBL" id="WAX56598.1"/>
    </source>
</evidence>
<dbReference type="Pfam" id="PF08281">
    <property type="entry name" value="Sigma70_r4_2"/>
    <property type="match status" value="1"/>
</dbReference>
<proteinExistence type="inferred from homology"/>
<feature type="domain" description="RNA polymerase sigma-70 region 2" evidence="6">
    <location>
        <begin position="13"/>
        <end position="71"/>
    </location>
</feature>
<dbReference type="InterPro" id="IPR007627">
    <property type="entry name" value="RNA_pol_sigma70_r2"/>
</dbReference>
<dbReference type="PANTHER" id="PTHR43133">
    <property type="entry name" value="RNA POLYMERASE ECF-TYPE SIGMA FACTO"/>
    <property type="match status" value="1"/>
</dbReference>
<dbReference type="InterPro" id="IPR014284">
    <property type="entry name" value="RNA_pol_sigma-70_dom"/>
</dbReference>
<evidence type="ECO:0000256" key="1">
    <source>
        <dbReference type="ARBA" id="ARBA00010641"/>
    </source>
</evidence>
<sequence length="162" mass="18547">MDFETYVAQSRTGLLRLAIVVTDDRELAQDVVQEVLMKAGQRWAKIGRLDHPHAYVRRMLSNEIISWHRKWGRVESRPALELDRAIPDPAGAVDRREALLREVARLPVQQRSAIALRYFEDLSDEQIGVVLGCRPATVRAHLHRALKTLRVESTLEALNPIR</sequence>
<protein>
    <submittedName>
        <fullName evidence="8">SigE family RNA polymerase sigma factor</fullName>
    </submittedName>
</protein>
<evidence type="ECO:0000259" key="6">
    <source>
        <dbReference type="Pfam" id="PF04542"/>
    </source>
</evidence>
<dbReference type="InterPro" id="IPR013324">
    <property type="entry name" value="RNA_pol_sigma_r3/r4-like"/>
</dbReference>
<dbReference type="Gene3D" id="1.10.1740.10">
    <property type="match status" value="1"/>
</dbReference>
<keyword evidence="9" id="KW-1185">Reference proteome</keyword>
<dbReference type="Proteomes" id="UP001164693">
    <property type="component" value="Chromosome"/>
</dbReference>
<dbReference type="InterPro" id="IPR036388">
    <property type="entry name" value="WH-like_DNA-bd_sf"/>
</dbReference>
<reference evidence="8" key="1">
    <citation type="submission" date="2022-05" db="EMBL/GenBank/DDBJ databases">
        <title>Jatrophihabitans sp. SB3-54 whole genome sequence.</title>
        <authorList>
            <person name="Suh M.K."/>
            <person name="Eom M.K."/>
            <person name="Kim J.S."/>
            <person name="Kim H.S."/>
            <person name="Do H.E."/>
            <person name="Shin Y.K."/>
            <person name="Lee J.-S."/>
        </authorList>
    </citation>
    <scope>NUCLEOTIDE SEQUENCE</scope>
    <source>
        <strain evidence="8">SB3-54</strain>
    </source>
</reference>
<dbReference type="PANTHER" id="PTHR43133:SF50">
    <property type="entry name" value="ECF RNA POLYMERASE SIGMA FACTOR SIGM"/>
    <property type="match status" value="1"/>
</dbReference>
<keyword evidence="5" id="KW-0804">Transcription</keyword>
<dbReference type="NCBIfam" id="TIGR02937">
    <property type="entry name" value="sigma70-ECF"/>
    <property type="match status" value="1"/>
</dbReference>
<dbReference type="SUPFAM" id="SSF88946">
    <property type="entry name" value="Sigma2 domain of RNA polymerase sigma factors"/>
    <property type="match status" value="1"/>
</dbReference>
<evidence type="ECO:0000256" key="4">
    <source>
        <dbReference type="ARBA" id="ARBA00023125"/>
    </source>
</evidence>
<evidence type="ECO:0000256" key="2">
    <source>
        <dbReference type="ARBA" id="ARBA00023015"/>
    </source>
</evidence>
<organism evidence="8 9">
    <name type="scientific">Jatrophihabitans cynanchi</name>
    <dbReference type="NCBI Taxonomy" id="2944128"/>
    <lineage>
        <taxon>Bacteria</taxon>
        <taxon>Bacillati</taxon>
        <taxon>Actinomycetota</taxon>
        <taxon>Actinomycetes</taxon>
        <taxon>Jatrophihabitantales</taxon>
        <taxon>Jatrophihabitantaceae</taxon>
        <taxon>Jatrophihabitans</taxon>
    </lineage>
</organism>
<evidence type="ECO:0000256" key="3">
    <source>
        <dbReference type="ARBA" id="ARBA00023082"/>
    </source>
</evidence>
<dbReference type="InterPro" id="IPR013325">
    <property type="entry name" value="RNA_pol_sigma_r2"/>
</dbReference>
<dbReference type="SUPFAM" id="SSF88659">
    <property type="entry name" value="Sigma3 and sigma4 domains of RNA polymerase sigma factors"/>
    <property type="match status" value="1"/>
</dbReference>